<dbReference type="EMBL" id="LXQA011177142">
    <property type="protein sequence ID" value="MCI87858.1"/>
    <property type="molecule type" value="Genomic_DNA"/>
</dbReference>
<comment type="caution">
    <text evidence="1">The sequence shown here is derived from an EMBL/GenBank/DDBJ whole genome shotgun (WGS) entry which is preliminary data.</text>
</comment>
<organism evidence="1 2">
    <name type="scientific">Trifolium medium</name>
    <dbReference type="NCBI Taxonomy" id="97028"/>
    <lineage>
        <taxon>Eukaryota</taxon>
        <taxon>Viridiplantae</taxon>
        <taxon>Streptophyta</taxon>
        <taxon>Embryophyta</taxon>
        <taxon>Tracheophyta</taxon>
        <taxon>Spermatophyta</taxon>
        <taxon>Magnoliopsida</taxon>
        <taxon>eudicotyledons</taxon>
        <taxon>Gunneridae</taxon>
        <taxon>Pentapetalae</taxon>
        <taxon>rosids</taxon>
        <taxon>fabids</taxon>
        <taxon>Fabales</taxon>
        <taxon>Fabaceae</taxon>
        <taxon>Papilionoideae</taxon>
        <taxon>50 kb inversion clade</taxon>
        <taxon>NPAAA clade</taxon>
        <taxon>Hologalegina</taxon>
        <taxon>IRL clade</taxon>
        <taxon>Trifolieae</taxon>
        <taxon>Trifolium</taxon>
    </lineage>
</organism>
<accession>A0A392VHI7</accession>
<reference evidence="1 2" key="1">
    <citation type="journal article" date="2018" name="Front. Plant Sci.">
        <title>Red Clover (Trifolium pratense) and Zigzag Clover (T. medium) - A Picture of Genomic Similarities and Differences.</title>
        <authorList>
            <person name="Dluhosova J."/>
            <person name="Istvanek J."/>
            <person name="Nedelnik J."/>
            <person name="Repkova J."/>
        </authorList>
    </citation>
    <scope>NUCLEOTIDE SEQUENCE [LARGE SCALE GENOMIC DNA]</scope>
    <source>
        <strain evidence="2">cv. 10/8</strain>
        <tissue evidence="1">Leaf</tissue>
    </source>
</reference>
<proteinExistence type="predicted"/>
<evidence type="ECO:0000313" key="2">
    <source>
        <dbReference type="Proteomes" id="UP000265520"/>
    </source>
</evidence>
<keyword evidence="2" id="KW-1185">Reference proteome</keyword>
<protein>
    <submittedName>
        <fullName evidence="1">Flavonol sulfotransferase-like protein</fullName>
    </submittedName>
</protein>
<dbReference type="Proteomes" id="UP000265520">
    <property type="component" value="Unassembled WGS sequence"/>
</dbReference>
<keyword evidence="1" id="KW-0808">Transferase</keyword>
<evidence type="ECO:0000313" key="1">
    <source>
        <dbReference type="EMBL" id="MCI87858.1"/>
    </source>
</evidence>
<dbReference type="GO" id="GO:0016740">
    <property type="term" value="F:transferase activity"/>
    <property type="evidence" value="ECO:0007669"/>
    <property type="project" value="UniProtKB-KW"/>
</dbReference>
<sequence>MLMDHLPTISKVYSLLVQQERRTVIPFDESKILVVSGNRDYAGRGQSSKGRGTRG</sequence>
<name>A0A392VHI7_9FABA</name>
<dbReference type="AlphaFoldDB" id="A0A392VHI7"/>
<feature type="non-terminal residue" evidence="1">
    <location>
        <position position="55"/>
    </location>
</feature>